<keyword evidence="2 4" id="KW-0547">Nucleotide-binding</keyword>
<dbReference type="PANTHER" id="PTHR23407:SF1">
    <property type="entry name" value="5-FORMYLTETRAHYDROFOLATE CYCLO-LIGASE"/>
    <property type="match status" value="1"/>
</dbReference>
<organism evidence="5 6">
    <name type="scientific">Virgibacillus byunsanensis</name>
    <dbReference type="NCBI Taxonomy" id="570945"/>
    <lineage>
        <taxon>Bacteria</taxon>
        <taxon>Bacillati</taxon>
        <taxon>Bacillota</taxon>
        <taxon>Bacilli</taxon>
        <taxon>Bacillales</taxon>
        <taxon>Bacillaceae</taxon>
        <taxon>Virgibacillus</taxon>
    </lineage>
</organism>
<dbReference type="Proteomes" id="UP001597040">
    <property type="component" value="Unassembled WGS sequence"/>
</dbReference>
<keyword evidence="6" id="KW-1185">Reference proteome</keyword>
<dbReference type="InterPro" id="IPR024185">
    <property type="entry name" value="FTHF_cligase-like_sf"/>
</dbReference>
<dbReference type="EMBL" id="JBHTKJ010000021">
    <property type="protein sequence ID" value="MFD1038488.1"/>
    <property type="molecule type" value="Genomic_DNA"/>
</dbReference>
<evidence type="ECO:0000256" key="3">
    <source>
        <dbReference type="ARBA" id="ARBA00022840"/>
    </source>
</evidence>
<dbReference type="InterPro" id="IPR037171">
    <property type="entry name" value="NagB/RpiA_transferase-like"/>
</dbReference>
<dbReference type="PANTHER" id="PTHR23407">
    <property type="entry name" value="ATPASE INHIBITOR/5-FORMYLTETRAHYDROFOLATE CYCLO-LIGASE"/>
    <property type="match status" value="1"/>
</dbReference>
<comment type="cofactor">
    <cofactor evidence="4">
        <name>Mg(2+)</name>
        <dbReference type="ChEBI" id="CHEBI:18420"/>
    </cofactor>
</comment>
<keyword evidence="3 4" id="KW-0067">ATP-binding</keyword>
<keyword evidence="5" id="KW-0436">Ligase</keyword>
<dbReference type="EC" id="6.3.3.2" evidence="4"/>
<dbReference type="PIRSF" id="PIRSF006806">
    <property type="entry name" value="FTHF_cligase"/>
    <property type="match status" value="1"/>
</dbReference>
<keyword evidence="4" id="KW-0479">Metal-binding</keyword>
<sequence length="185" mass="21503">MDKNQLRKSTIKFLKQLSESKRNKIESKLANYLFQSSIWKKSDVIGITMAQGFEWNTKIIIEEAWEQGKTVCVPKCDPREKTLTFYKLQSYEQLEVVYYGLLEPKPDEVNKIDKKLIDLLIVPGLLFDSYGYRIGFGGGYYDRFLIDFPNETVSLFSAEQLMEEVPTEPFDIAVKHLITEKGILR</sequence>
<dbReference type="Gene3D" id="3.40.50.10420">
    <property type="entry name" value="NagB/RpiA/CoA transferase-like"/>
    <property type="match status" value="1"/>
</dbReference>
<comment type="similarity">
    <text evidence="1 4">Belongs to the 5-formyltetrahydrofolate cyclo-ligase family.</text>
</comment>
<evidence type="ECO:0000256" key="4">
    <source>
        <dbReference type="RuleBase" id="RU361279"/>
    </source>
</evidence>
<dbReference type="GO" id="GO:0030272">
    <property type="term" value="F:5-formyltetrahydrofolate cyclo-ligase activity"/>
    <property type="evidence" value="ECO:0007669"/>
    <property type="project" value="UniProtKB-EC"/>
</dbReference>
<keyword evidence="4" id="KW-0460">Magnesium</keyword>
<proteinExistence type="inferred from homology"/>
<evidence type="ECO:0000313" key="5">
    <source>
        <dbReference type="EMBL" id="MFD1038488.1"/>
    </source>
</evidence>
<comment type="caution">
    <text evidence="5">The sequence shown here is derived from an EMBL/GenBank/DDBJ whole genome shotgun (WGS) entry which is preliminary data.</text>
</comment>
<dbReference type="Pfam" id="PF01812">
    <property type="entry name" value="5-FTHF_cyc-lig"/>
    <property type="match status" value="1"/>
</dbReference>
<evidence type="ECO:0000256" key="1">
    <source>
        <dbReference type="ARBA" id="ARBA00010638"/>
    </source>
</evidence>
<name>A0ABW3LKZ2_9BACI</name>
<dbReference type="RefSeq" id="WP_390361511.1">
    <property type="nucleotide sequence ID" value="NZ_JBHTKJ010000021.1"/>
</dbReference>
<dbReference type="NCBIfam" id="TIGR02727">
    <property type="entry name" value="MTHFS_bact"/>
    <property type="match status" value="1"/>
</dbReference>
<evidence type="ECO:0000256" key="2">
    <source>
        <dbReference type="ARBA" id="ARBA00022741"/>
    </source>
</evidence>
<reference evidence="6" key="1">
    <citation type="journal article" date="2019" name="Int. J. Syst. Evol. Microbiol.">
        <title>The Global Catalogue of Microorganisms (GCM) 10K type strain sequencing project: providing services to taxonomists for standard genome sequencing and annotation.</title>
        <authorList>
            <consortium name="The Broad Institute Genomics Platform"/>
            <consortium name="The Broad Institute Genome Sequencing Center for Infectious Disease"/>
            <person name="Wu L."/>
            <person name="Ma J."/>
        </authorList>
    </citation>
    <scope>NUCLEOTIDE SEQUENCE [LARGE SCALE GENOMIC DNA]</scope>
    <source>
        <strain evidence="6">CCUG 56754</strain>
    </source>
</reference>
<gene>
    <name evidence="5" type="ORF">ACFQ3N_08770</name>
</gene>
<accession>A0ABW3LKZ2</accession>
<evidence type="ECO:0000313" key="6">
    <source>
        <dbReference type="Proteomes" id="UP001597040"/>
    </source>
</evidence>
<dbReference type="InterPro" id="IPR002698">
    <property type="entry name" value="FTHF_cligase"/>
</dbReference>
<dbReference type="SUPFAM" id="SSF100950">
    <property type="entry name" value="NagB/RpiA/CoA transferase-like"/>
    <property type="match status" value="1"/>
</dbReference>
<protein>
    <recommendedName>
        <fullName evidence="4">5-formyltetrahydrofolate cyclo-ligase</fullName>
        <ecNumber evidence="4">6.3.3.2</ecNumber>
    </recommendedName>
</protein>
<comment type="catalytic activity">
    <reaction evidence="4">
        <text>(6S)-5-formyl-5,6,7,8-tetrahydrofolate + ATP = (6R)-5,10-methenyltetrahydrofolate + ADP + phosphate</text>
        <dbReference type="Rhea" id="RHEA:10488"/>
        <dbReference type="ChEBI" id="CHEBI:30616"/>
        <dbReference type="ChEBI" id="CHEBI:43474"/>
        <dbReference type="ChEBI" id="CHEBI:57455"/>
        <dbReference type="ChEBI" id="CHEBI:57457"/>
        <dbReference type="ChEBI" id="CHEBI:456216"/>
        <dbReference type="EC" id="6.3.3.2"/>
    </reaction>
</comment>